<evidence type="ECO:0000256" key="1">
    <source>
        <dbReference type="SAM" id="MobiDB-lite"/>
    </source>
</evidence>
<organism evidence="2 3">
    <name type="scientific">Clytia hemisphaerica</name>
    <dbReference type="NCBI Taxonomy" id="252671"/>
    <lineage>
        <taxon>Eukaryota</taxon>
        <taxon>Metazoa</taxon>
        <taxon>Cnidaria</taxon>
        <taxon>Hydrozoa</taxon>
        <taxon>Hydroidolina</taxon>
        <taxon>Leptothecata</taxon>
        <taxon>Obeliida</taxon>
        <taxon>Clytiidae</taxon>
        <taxon>Clytia</taxon>
    </lineage>
</organism>
<reference evidence="2" key="1">
    <citation type="submission" date="2021-01" db="UniProtKB">
        <authorList>
            <consortium name="EnsemblMetazoa"/>
        </authorList>
    </citation>
    <scope>IDENTIFICATION</scope>
</reference>
<sequence>MGKKNLDEAEKSLEDALKECSNNNVGYKAVIYADLIHLKNKRKENSDDLIKQYKDLLKNFIPKEPEELAMKGYAATLFHCYEDAIKFYKKLLSMVDNPECEWVFGLALAMQHRQVRRKITERNEDIEKNLRKAIELDPSYDMARIKLAKELWTYDEETKAKKRSEIENLIDEVLKKTDNPLTIRIAAVTLLNQIDNSKGEKALKKLPESREVLRALGSLYFKRFKKNTLEFNLNEAIKCFDKIQRDAMPFDLTKLGYFHLEASWYYDREYDKAEQSKKHKQSKQSKKHKQSKQSKKHKQSKQSKKHNQNCKTIMEKAENRLIKDEYDLRNNIETCYRLSQFYRHHQSNSEKEFRYLEDTLQKANEGSNEENLFELEVVIEAKERLLEIANGYENHVEKFKLTSYVYEQSGEYDIALNRWREAMSTVSTGGNETPKDMLEKEAILLFKVVDKEMKSNIDCPTLKEFDEKVKALNDCKTKDNLQHEVRLIKIEKLMTNDKNLEELKEKLLQLEGISFKKERVEGELNERVCEVIIWLCTVLDRSVMLIENTLYQGKGKASYNLQFPRPNSKDYKYENGCDEEKLKKFFEKKCEWDKFSNNYKELFEFFFERLNITQYAFLTDIFNIRKKTVHHVHTDMITALNDARSTEKDKIQLARDASKYAAENWNFILQRTVDVDKKLPQTPEINVGFINEILLVK</sequence>
<dbReference type="InterPro" id="IPR011990">
    <property type="entry name" value="TPR-like_helical_dom_sf"/>
</dbReference>
<proteinExistence type="predicted"/>
<name>A0A7M5V7C3_9CNID</name>
<protein>
    <submittedName>
        <fullName evidence="2">Uncharacterized protein</fullName>
    </submittedName>
</protein>
<dbReference type="EnsemblMetazoa" id="CLYHEMT010994.1">
    <property type="protein sequence ID" value="CLYHEMP010994.1"/>
    <property type="gene ID" value="CLYHEMG010994"/>
</dbReference>
<dbReference type="RefSeq" id="XP_066915913.1">
    <property type="nucleotide sequence ID" value="XM_067059812.1"/>
</dbReference>
<feature type="region of interest" description="Disordered" evidence="1">
    <location>
        <begin position="275"/>
        <end position="310"/>
    </location>
</feature>
<dbReference type="Gene3D" id="1.25.40.10">
    <property type="entry name" value="Tetratricopeptide repeat domain"/>
    <property type="match status" value="1"/>
</dbReference>
<dbReference type="GeneID" id="136803059"/>
<evidence type="ECO:0000313" key="2">
    <source>
        <dbReference type="EnsemblMetazoa" id="CLYHEMP010994.1"/>
    </source>
</evidence>
<accession>A0A7M5V7C3</accession>
<dbReference type="Proteomes" id="UP000594262">
    <property type="component" value="Unplaced"/>
</dbReference>
<dbReference type="AlphaFoldDB" id="A0A7M5V7C3"/>
<feature type="compositionally biased region" description="Basic residues" evidence="1">
    <location>
        <begin position="277"/>
        <end position="308"/>
    </location>
</feature>
<keyword evidence="3" id="KW-1185">Reference proteome</keyword>
<evidence type="ECO:0000313" key="3">
    <source>
        <dbReference type="Proteomes" id="UP000594262"/>
    </source>
</evidence>
<dbReference type="SUPFAM" id="SSF48452">
    <property type="entry name" value="TPR-like"/>
    <property type="match status" value="1"/>
</dbReference>